<keyword evidence="1" id="KW-0175">Coiled coil</keyword>
<evidence type="ECO:0000313" key="3">
    <source>
        <dbReference type="Proteomes" id="UP001396334"/>
    </source>
</evidence>
<gene>
    <name evidence="2" type="ORF">V6N11_070560</name>
</gene>
<keyword evidence="3" id="KW-1185">Reference proteome</keyword>
<organism evidence="2 3">
    <name type="scientific">Hibiscus sabdariffa</name>
    <name type="common">roselle</name>
    <dbReference type="NCBI Taxonomy" id="183260"/>
    <lineage>
        <taxon>Eukaryota</taxon>
        <taxon>Viridiplantae</taxon>
        <taxon>Streptophyta</taxon>
        <taxon>Embryophyta</taxon>
        <taxon>Tracheophyta</taxon>
        <taxon>Spermatophyta</taxon>
        <taxon>Magnoliopsida</taxon>
        <taxon>eudicotyledons</taxon>
        <taxon>Gunneridae</taxon>
        <taxon>Pentapetalae</taxon>
        <taxon>rosids</taxon>
        <taxon>malvids</taxon>
        <taxon>Malvales</taxon>
        <taxon>Malvaceae</taxon>
        <taxon>Malvoideae</taxon>
        <taxon>Hibiscus</taxon>
    </lineage>
</organism>
<proteinExistence type="predicted"/>
<evidence type="ECO:0000256" key="1">
    <source>
        <dbReference type="SAM" id="Coils"/>
    </source>
</evidence>
<sequence>MPIPLFIMLAKLSPKEPSSFKIALGIAVSRVLRQTVKRSEEAAISCRGPEIAMLLKRCIEKLLASDEAMENPQRPLVETVAKISVLERQRDELEAELKKKKKGGLHCFQQNLVGDERKRIAQPHHLFQKVLSNNCTVVSVV</sequence>
<evidence type="ECO:0000313" key="2">
    <source>
        <dbReference type="EMBL" id="KAK8999393.1"/>
    </source>
</evidence>
<name>A0ABR2QFE5_9ROSI</name>
<accession>A0ABR2QFE5</accession>
<comment type="caution">
    <text evidence="2">The sequence shown here is derived from an EMBL/GenBank/DDBJ whole genome shotgun (WGS) entry which is preliminary data.</text>
</comment>
<reference evidence="2 3" key="1">
    <citation type="journal article" date="2024" name="G3 (Bethesda)">
        <title>Genome assembly of Hibiscus sabdariffa L. provides insights into metabolisms of medicinal natural products.</title>
        <authorList>
            <person name="Kim T."/>
        </authorList>
    </citation>
    <scope>NUCLEOTIDE SEQUENCE [LARGE SCALE GENOMIC DNA]</scope>
    <source>
        <strain evidence="2">TK-2024</strain>
        <tissue evidence="2">Old leaves</tissue>
    </source>
</reference>
<protein>
    <submittedName>
        <fullName evidence="2">Uncharacterized protein</fullName>
    </submittedName>
</protein>
<dbReference type="Proteomes" id="UP001396334">
    <property type="component" value="Unassembled WGS sequence"/>
</dbReference>
<feature type="coiled-coil region" evidence="1">
    <location>
        <begin position="76"/>
        <end position="103"/>
    </location>
</feature>
<dbReference type="EMBL" id="JBBPBN010000040">
    <property type="protein sequence ID" value="KAK8999393.1"/>
    <property type="molecule type" value="Genomic_DNA"/>
</dbReference>